<evidence type="ECO:0008006" key="2">
    <source>
        <dbReference type="Google" id="ProtNLM"/>
    </source>
</evidence>
<gene>
    <name evidence="1" type="ORF">M514_08648</name>
</gene>
<dbReference type="Proteomes" id="UP000030758">
    <property type="component" value="Unassembled WGS sequence"/>
</dbReference>
<accession>A0A085N3H9</accession>
<dbReference type="AlphaFoldDB" id="A0A085N3H9"/>
<organism evidence="1">
    <name type="scientific">Trichuris suis</name>
    <name type="common">pig whipworm</name>
    <dbReference type="NCBI Taxonomy" id="68888"/>
    <lineage>
        <taxon>Eukaryota</taxon>
        <taxon>Metazoa</taxon>
        <taxon>Ecdysozoa</taxon>
        <taxon>Nematoda</taxon>
        <taxon>Enoplea</taxon>
        <taxon>Dorylaimia</taxon>
        <taxon>Trichinellida</taxon>
        <taxon>Trichuridae</taxon>
        <taxon>Trichuris</taxon>
    </lineage>
</organism>
<proteinExistence type="predicted"/>
<sequence length="97" mass="11188">MYPGAANRILFNVYVDNLLDSVDTEEKAVQLYKQITTILSRAGFRLRKWASSSRRLLAEVPMSERADPQLDFTKDPLGREKTLGLLWDCESDSFRFD</sequence>
<reference evidence="1" key="1">
    <citation type="journal article" date="2014" name="Nat. Genet.">
        <title>Genome and transcriptome of the porcine whipworm Trichuris suis.</title>
        <authorList>
            <person name="Jex A.R."/>
            <person name="Nejsum P."/>
            <person name="Schwarz E.M."/>
            <person name="Hu L."/>
            <person name="Young N.D."/>
            <person name="Hall R.S."/>
            <person name="Korhonen P.K."/>
            <person name="Liao S."/>
            <person name="Thamsborg S."/>
            <person name="Xia J."/>
            <person name="Xu P."/>
            <person name="Wang S."/>
            <person name="Scheerlinck J.P."/>
            <person name="Hofmann A."/>
            <person name="Sternberg P.W."/>
            <person name="Wang J."/>
            <person name="Gasser R.B."/>
        </authorList>
    </citation>
    <scope>NUCLEOTIDE SEQUENCE [LARGE SCALE GENOMIC DNA]</scope>
    <source>
        <strain evidence="1">DCEP-RM93F</strain>
    </source>
</reference>
<protein>
    <recommendedName>
        <fullName evidence="2">Reverse transcriptase domain-containing protein</fullName>
    </recommendedName>
</protein>
<dbReference type="EMBL" id="KL367562">
    <property type="protein sequence ID" value="KFD64025.1"/>
    <property type="molecule type" value="Genomic_DNA"/>
</dbReference>
<dbReference type="PANTHER" id="PTHR47331">
    <property type="entry name" value="PHD-TYPE DOMAIN-CONTAINING PROTEIN"/>
    <property type="match status" value="1"/>
</dbReference>
<name>A0A085N3H9_9BILA</name>
<evidence type="ECO:0000313" key="1">
    <source>
        <dbReference type="EMBL" id="KFD64025.1"/>
    </source>
</evidence>